<evidence type="ECO:0000313" key="2">
    <source>
        <dbReference type="Proteomes" id="UP000516369"/>
    </source>
</evidence>
<keyword evidence="2" id="KW-1185">Reference proteome</keyword>
<reference evidence="1 2" key="1">
    <citation type="submission" date="2020-05" db="EMBL/GenBank/DDBJ databases">
        <title>Complete closed genome sequence of Defluviicoccus vanus.</title>
        <authorList>
            <person name="Bessarab I."/>
            <person name="Arumugam K."/>
            <person name="Maszenan A.M."/>
            <person name="Seviour R.J."/>
            <person name="Williams R.B."/>
        </authorList>
    </citation>
    <scope>NUCLEOTIDE SEQUENCE [LARGE SCALE GENOMIC DNA]</scope>
    <source>
        <strain evidence="1 2">Ben 114</strain>
    </source>
</reference>
<evidence type="ECO:0000313" key="1">
    <source>
        <dbReference type="EMBL" id="QNT71017.1"/>
    </source>
</evidence>
<dbReference type="AlphaFoldDB" id="A0A7H1N5N1"/>
<organism evidence="1 2">
    <name type="scientific">Defluviicoccus vanus</name>
    <dbReference type="NCBI Taxonomy" id="111831"/>
    <lineage>
        <taxon>Bacteria</taxon>
        <taxon>Pseudomonadati</taxon>
        <taxon>Pseudomonadota</taxon>
        <taxon>Alphaproteobacteria</taxon>
        <taxon>Rhodospirillales</taxon>
        <taxon>Rhodospirillaceae</taxon>
        <taxon>Defluviicoccus</taxon>
    </lineage>
</organism>
<proteinExistence type="predicted"/>
<dbReference type="KEGG" id="dvn:HQ394_19010"/>
<dbReference type="Gene3D" id="3.40.50.2000">
    <property type="entry name" value="Glycogen Phosphorylase B"/>
    <property type="match status" value="1"/>
</dbReference>
<dbReference type="Proteomes" id="UP000516369">
    <property type="component" value="Chromosome"/>
</dbReference>
<dbReference type="RefSeq" id="WP_190261478.1">
    <property type="nucleotide sequence ID" value="NZ_CP053923.1"/>
</dbReference>
<gene>
    <name evidence="1" type="ORF">HQ394_19010</name>
</gene>
<sequence length="800" mass="88280">MLDAFMVKWLPNRRQRVAILFPGNYALNSGMARTAIQLCRYLLDLTPAKSGAYDVVLGANLANGGERRFAQLSGQPRFQLVDLQWTVAAEVNGIKYIRPYSLAGFDYLSCDAWILFGCPGGGAVAHLRPFAVFCADWVVHVVPHAAEYFPHARNPIWEDIAYMIESCRQADVVFSTTPRTLEDDIAFAGVPRSKTRLAPLFSIEDFSRLPTSPEELPFSRYFMWTTNDTAHKNHKRALDALDLYYNKYSGSLPVVITGCASEYFDPKRGSNLNAGYTQPLQDRIARSPQLLANLYFPGPLPVEKYAFILKGACFLWHNVIYDNGTASCFEAAQLGVPSLSADYPQMRYFTELFGTNTRFFSAFDIEASAAALKSMETATAAGLRACSDSPVDDQGRVKAFFAELIDDLLQSDKLAGDTTSSPARPLTRRQRAAAILRLHLREAPPLAAPRAPVIRNYLDDFPFESVPCLFVSVDDAVSEAALQRLVAALTSLLRERFCSFKVLLDVTRLGQALLARLNDWIDSLVLHHDVVLIGEAPPVVWTSLHLLADLRILLHAAASATDAAQLQEDSLRCGVPVVSISDNGGELRASGIDGLAGQCWGDSLMDDLIIALSERGRLLNRQRLAQAVVDRQDYADVFSVAEAQLYRQPLQLPDDLRPVPKVPRLIDLRSADGHPFLTDGFYPKDGDDAKLRWARKEASLVLGRWSKRLVLNALVRSEVANAGISNPELTLAINGQVIGSVKLQIGEHHYKIQCATVNTRTKISNKINISANYDYKAGGPASSDQRRIAWGLISIGFADS</sequence>
<evidence type="ECO:0008006" key="3">
    <source>
        <dbReference type="Google" id="ProtNLM"/>
    </source>
</evidence>
<dbReference type="EMBL" id="CP053923">
    <property type="protein sequence ID" value="QNT71017.1"/>
    <property type="molecule type" value="Genomic_DNA"/>
</dbReference>
<protein>
    <recommendedName>
        <fullName evidence="3">Glycosyltransferase</fullName>
    </recommendedName>
</protein>
<name>A0A7H1N5N1_9PROT</name>
<dbReference type="SUPFAM" id="SSF53756">
    <property type="entry name" value="UDP-Glycosyltransferase/glycogen phosphorylase"/>
    <property type="match status" value="1"/>
</dbReference>
<accession>A0A7H1N5N1</accession>